<evidence type="ECO:0000313" key="4">
    <source>
        <dbReference type="Proteomes" id="UP000631114"/>
    </source>
</evidence>
<protein>
    <recommendedName>
        <fullName evidence="5">Pentatricopeptide repeat-containing protein</fullName>
    </recommendedName>
</protein>
<gene>
    <name evidence="3" type="ORF">IFM89_030086</name>
</gene>
<feature type="repeat" description="PPR" evidence="2">
    <location>
        <begin position="153"/>
        <end position="187"/>
    </location>
</feature>
<evidence type="ECO:0000256" key="1">
    <source>
        <dbReference type="ARBA" id="ARBA00022737"/>
    </source>
</evidence>
<dbReference type="Pfam" id="PF12854">
    <property type="entry name" value="PPR_1"/>
    <property type="match status" value="2"/>
</dbReference>
<dbReference type="Pfam" id="PF13041">
    <property type="entry name" value="PPR_2"/>
    <property type="match status" value="2"/>
</dbReference>
<evidence type="ECO:0000256" key="2">
    <source>
        <dbReference type="PROSITE-ProRule" id="PRU00708"/>
    </source>
</evidence>
<feature type="repeat" description="PPR" evidence="2">
    <location>
        <begin position="405"/>
        <end position="439"/>
    </location>
</feature>
<name>A0A835LJ33_9MAGN</name>
<dbReference type="InterPro" id="IPR011990">
    <property type="entry name" value="TPR-like_helical_dom_sf"/>
</dbReference>
<feature type="repeat" description="PPR" evidence="2">
    <location>
        <begin position="333"/>
        <end position="368"/>
    </location>
</feature>
<organism evidence="3 4">
    <name type="scientific">Coptis chinensis</name>
    <dbReference type="NCBI Taxonomy" id="261450"/>
    <lineage>
        <taxon>Eukaryota</taxon>
        <taxon>Viridiplantae</taxon>
        <taxon>Streptophyta</taxon>
        <taxon>Embryophyta</taxon>
        <taxon>Tracheophyta</taxon>
        <taxon>Spermatophyta</taxon>
        <taxon>Magnoliopsida</taxon>
        <taxon>Ranunculales</taxon>
        <taxon>Ranunculaceae</taxon>
        <taxon>Coptidoideae</taxon>
        <taxon>Coptis</taxon>
    </lineage>
</organism>
<feature type="repeat" description="PPR" evidence="2">
    <location>
        <begin position="227"/>
        <end position="261"/>
    </location>
</feature>
<dbReference type="NCBIfam" id="TIGR00756">
    <property type="entry name" value="PPR"/>
    <property type="match status" value="8"/>
</dbReference>
<dbReference type="EMBL" id="JADFTS010000008">
    <property type="protein sequence ID" value="KAF9594307.1"/>
    <property type="molecule type" value="Genomic_DNA"/>
</dbReference>
<feature type="repeat" description="PPR" evidence="2">
    <location>
        <begin position="298"/>
        <end position="332"/>
    </location>
</feature>
<accession>A0A835LJ33</accession>
<dbReference type="Gene3D" id="1.25.40.10">
    <property type="entry name" value="Tetratricopeptide repeat domain"/>
    <property type="match status" value="4"/>
</dbReference>
<proteinExistence type="predicted"/>
<sequence>MKSIIIRWPKLLNPTQLSQIIRVQKNPLTALRLFNEATSRYPKYRHNGPVYATMIDILADSGRVSEMKDLIHQMKRDSCQLRDSIFVTAITTYAKFGLLDDAVSLFRNLPRFNCVNWTQSFNTLLQIMVRESDFQTAHELYMDNSTGWEVKNQTRSINLFIEILCRNNHSDLALDIFQEMNNMCCYPDRDTYKVLMRGLCQDKRLNEATHVLYSMFWRISQKGSGEDIVVYRTLLEALCDNGHLEEAVQLLGKVLRKGLKTPKQRLQGFTLTRFLQIENVEGIKGLINEALIKGAVPSLVSYSAMAIDLYSQGRIDDANRVFDEMRGQGFSPSVYMYEAKLEALCREGRADAAVQVIGEEMLDDNCVPTATTYKIMVKGLCDEGKSMAGIRYLDKMAKQVGCVADKEIYNVLVDGLCRESRFVEACKVFEKMLGHRYWPSAAAFNRLIGGLCSEGRSYEAVLWLEEMASQGNCPEVSVWNSLVQIVCSESIEFYASAEMLRRLTTPSEV</sequence>
<dbReference type="PANTHER" id="PTHR47932">
    <property type="entry name" value="ATPASE EXPRESSION PROTEIN 3"/>
    <property type="match status" value="1"/>
</dbReference>
<comment type="caution">
    <text evidence="3">The sequence shown here is derived from an EMBL/GenBank/DDBJ whole genome shotgun (WGS) entry which is preliminary data.</text>
</comment>
<dbReference type="GO" id="GO:0005739">
    <property type="term" value="C:mitochondrion"/>
    <property type="evidence" value="ECO:0007669"/>
    <property type="project" value="TreeGrafter"/>
</dbReference>
<feature type="repeat" description="PPR" evidence="2">
    <location>
        <begin position="47"/>
        <end position="81"/>
    </location>
</feature>
<dbReference type="PANTHER" id="PTHR47932:SF36">
    <property type="entry name" value="PENTACOTRIPEPTIDE-REPEAT REGION OF PRORP DOMAIN-CONTAINING PROTEIN"/>
    <property type="match status" value="1"/>
</dbReference>
<dbReference type="Proteomes" id="UP000631114">
    <property type="component" value="Unassembled WGS sequence"/>
</dbReference>
<evidence type="ECO:0000313" key="3">
    <source>
        <dbReference type="EMBL" id="KAF9594307.1"/>
    </source>
</evidence>
<dbReference type="AlphaFoldDB" id="A0A835LJ33"/>
<keyword evidence="4" id="KW-1185">Reference proteome</keyword>
<dbReference type="OrthoDB" id="767661at2759"/>
<dbReference type="Pfam" id="PF01535">
    <property type="entry name" value="PPR"/>
    <property type="match status" value="4"/>
</dbReference>
<feature type="repeat" description="PPR" evidence="2">
    <location>
        <begin position="440"/>
        <end position="474"/>
    </location>
</feature>
<reference evidence="3 4" key="1">
    <citation type="submission" date="2020-10" db="EMBL/GenBank/DDBJ databases">
        <title>The Coptis chinensis genome and diversification of protoberbering-type alkaloids.</title>
        <authorList>
            <person name="Wang B."/>
            <person name="Shu S."/>
            <person name="Song C."/>
            <person name="Liu Y."/>
        </authorList>
    </citation>
    <scope>NUCLEOTIDE SEQUENCE [LARGE SCALE GENOMIC DNA]</scope>
    <source>
        <strain evidence="3">HL-2020</strain>
        <tissue evidence="3">Leaf</tissue>
    </source>
</reference>
<dbReference type="GO" id="GO:0008380">
    <property type="term" value="P:RNA splicing"/>
    <property type="evidence" value="ECO:0007669"/>
    <property type="project" value="TreeGrafter"/>
</dbReference>
<dbReference type="GO" id="GO:0003729">
    <property type="term" value="F:mRNA binding"/>
    <property type="evidence" value="ECO:0007669"/>
    <property type="project" value="TreeGrafter"/>
</dbReference>
<dbReference type="GO" id="GO:0000963">
    <property type="term" value="P:mitochondrial RNA processing"/>
    <property type="evidence" value="ECO:0007669"/>
    <property type="project" value="TreeGrafter"/>
</dbReference>
<dbReference type="PROSITE" id="PS51375">
    <property type="entry name" value="PPR"/>
    <property type="match status" value="7"/>
</dbReference>
<keyword evidence="1" id="KW-0677">Repeat</keyword>
<evidence type="ECO:0008006" key="5">
    <source>
        <dbReference type="Google" id="ProtNLM"/>
    </source>
</evidence>
<dbReference type="InterPro" id="IPR002885">
    <property type="entry name" value="PPR_rpt"/>
</dbReference>